<protein>
    <submittedName>
        <fullName evidence="2">Uncharacterized protein</fullName>
    </submittedName>
</protein>
<evidence type="ECO:0000313" key="3">
    <source>
        <dbReference type="Proteomes" id="UP000007305"/>
    </source>
</evidence>
<name>A0A804R1N9_MAIZE</name>
<proteinExistence type="predicted"/>
<reference evidence="3" key="1">
    <citation type="journal article" date="2009" name="Science">
        <title>The B73 maize genome: complexity, diversity, and dynamics.</title>
        <authorList>
            <person name="Schnable P.S."/>
            <person name="Ware D."/>
            <person name="Fulton R.S."/>
            <person name="Stein J.C."/>
            <person name="Wei F."/>
            <person name="Pasternak S."/>
            <person name="Liang C."/>
            <person name="Zhang J."/>
            <person name="Fulton L."/>
            <person name="Graves T.A."/>
            <person name="Minx P."/>
            <person name="Reily A.D."/>
            <person name="Courtney L."/>
            <person name="Kruchowski S.S."/>
            <person name="Tomlinson C."/>
            <person name="Strong C."/>
            <person name="Delehaunty K."/>
            <person name="Fronick C."/>
            <person name="Courtney B."/>
            <person name="Rock S.M."/>
            <person name="Belter E."/>
            <person name="Du F."/>
            <person name="Kim K."/>
            <person name="Abbott R.M."/>
            <person name="Cotton M."/>
            <person name="Levy A."/>
            <person name="Marchetto P."/>
            <person name="Ochoa K."/>
            <person name="Jackson S.M."/>
            <person name="Gillam B."/>
            <person name="Chen W."/>
            <person name="Yan L."/>
            <person name="Higginbotham J."/>
            <person name="Cardenas M."/>
            <person name="Waligorski J."/>
            <person name="Applebaum E."/>
            <person name="Phelps L."/>
            <person name="Falcone J."/>
            <person name="Kanchi K."/>
            <person name="Thane T."/>
            <person name="Scimone A."/>
            <person name="Thane N."/>
            <person name="Henke J."/>
            <person name="Wang T."/>
            <person name="Ruppert J."/>
            <person name="Shah N."/>
            <person name="Rotter K."/>
            <person name="Hodges J."/>
            <person name="Ingenthron E."/>
            <person name="Cordes M."/>
            <person name="Kohlberg S."/>
            <person name="Sgro J."/>
            <person name="Delgado B."/>
            <person name="Mead K."/>
            <person name="Chinwalla A."/>
            <person name="Leonard S."/>
            <person name="Crouse K."/>
            <person name="Collura K."/>
            <person name="Kudrna D."/>
            <person name="Currie J."/>
            <person name="He R."/>
            <person name="Angelova A."/>
            <person name="Rajasekar S."/>
            <person name="Mueller T."/>
            <person name="Lomeli R."/>
            <person name="Scara G."/>
            <person name="Ko A."/>
            <person name="Delaney K."/>
            <person name="Wissotski M."/>
            <person name="Lopez G."/>
            <person name="Campos D."/>
            <person name="Braidotti M."/>
            <person name="Ashley E."/>
            <person name="Golser W."/>
            <person name="Kim H."/>
            <person name="Lee S."/>
            <person name="Lin J."/>
            <person name="Dujmic Z."/>
            <person name="Kim W."/>
            <person name="Talag J."/>
            <person name="Zuccolo A."/>
            <person name="Fan C."/>
            <person name="Sebastian A."/>
            <person name="Kramer M."/>
            <person name="Spiegel L."/>
            <person name="Nascimento L."/>
            <person name="Zutavern T."/>
            <person name="Miller B."/>
            <person name="Ambroise C."/>
            <person name="Muller S."/>
            <person name="Spooner W."/>
            <person name="Narechania A."/>
            <person name="Ren L."/>
            <person name="Wei S."/>
            <person name="Kumari S."/>
            <person name="Faga B."/>
            <person name="Levy M.J."/>
            <person name="McMahan L."/>
            <person name="Van Buren P."/>
            <person name="Vaughn M.W."/>
            <person name="Ying K."/>
            <person name="Yeh C.-T."/>
            <person name="Emrich S.J."/>
            <person name="Jia Y."/>
            <person name="Kalyanaraman A."/>
            <person name="Hsia A.-P."/>
            <person name="Barbazuk W.B."/>
            <person name="Baucom R.S."/>
            <person name="Brutnell T.P."/>
            <person name="Carpita N.C."/>
            <person name="Chaparro C."/>
            <person name="Chia J.-M."/>
            <person name="Deragon J.-M."/>
            <person name="Estill J.C."/>
            <person name="Fu Y."/>
            <person name="Jeddeloh J.A."/>
            <person name="Han Y."/>
            <person name="Lee H."/>
            <person name="Li P."/>
            <person name="Lisch D.R."/>
            <person name="Liu S."/>
            <person name="Liu Z."/>
            <person name="Nagel D.H."/>
            <person name="McCann M.C."/>
            <person name="SanMiguel P."/>
            <person name="Myers A.M."/>
            <person name="Nettleton D."/>
            <person name="Nguyen J."/>
            <person name="Penning B.W."/>
            <person name="Ponnala L."/>
            <person name="Schneider K.L."/>
            <person name="Schwartz D.C."/>
            <person name="Sharma A."/>
            <person name="Soderlund C."/>
            <person name="Springer N.M."/>
            <person name="Sun Q."/>
            <person name="Wang H."/>
            <person name="Waterman M."/>
            <person name="Westerman R."/>
            <person name="Wolfgruber T.K."/>
            <person name="Yang L."/>
            <person name="Yu Y."/>
            <person name="Zhang L."/>
            <person name="Zhou S."/>
            <person name="Zhu Q."/>
            <person name="Bennetzen J.L."/>
            <person name="Dawe R.K."/>
            <person name="Jiang J."/>
            <person name="Jiang N."/>
            <person name="Presting G.G."/>
            <person name="Wessler S.R."/>
            <person name="Aluru S."/>
            <person name="Martienssen R.A."/>
            <person name="Clifton S.W."/>
            <person name="McCombie W.R."/>
            <person name="Wing R.A."/>
            <person name="Wilson R.K."/>
        </authorList>
    </citation>
    <scope>NUCLEOTIDE SEQUENCE [LARGE SCALE GENOMIC DNA]</scope>
    <source>
        <strain evidence="3">cv. B73</strain>
    </source>
</reference>
<dbReference type="InParanoid" id="A0A804R1N9"/>
<feature type="region of interest" description="Disordered" evidence="1">
    <location>
        <begin position="1"/>
        <end position="45"/>
    </location>
</feature>
<evidence type="ECO:0000256" key="1">
    <source>
        <dbReference type="SAM" id="MobiDB-lite"/>
    </source>
</evidence>
<accession>A0A804R1N9</accession>
<dbReference type="Proteomes" id="UP000007305">
    <property type="component" value="Chromosome 9"/>
</dbReference>
<dbReference type="EnsemblPlants" id="Zm00001eb377060_T001">
    <property type="protein sequence ID" value="Zm00001eb377060_P001"/>
    <property type="gene ID" value="Zm00001eb377060"/>
</dbReference>
<reference evidence="2" key="2">
    <citation type="submission" date="2019-07" db="EMBL/GenBank/DDBJ databases">
        <authorList>
            <person name="Seetharam A."/>
            <person name="Woodhouse M."/>
            <person name="Cannon E."/>
        </authorList>
    </citation>
    <scope>NUCLEOTIDE SEQUENCE [LARGE SCALE GENOMIC DNA]</scope>
    <source>
        <strain evidence="2">cv. B73</strain>
    </source>
</reference>
<evidence type="ECO:0000313" key="2">
    <source>
        <dbReference type="EnsemblPlants" id="Zm00001eb377060_P001"/>
    </source>
</evidence>
<feature type="compositionally biased region" description="Basic and acidic residues" evidence="1">
    <location>
        <begin position="1"/>
        <end position="11"/>
    </location>
</feature>
<keyword evidence="3" id="KW-1185">Reference proteome</keyword>
<dbReference type="AlphaFoldDB" id="A0A804R1N9"/>
<sequence>MGSRRSRDGLSRRVVRQPRTAPPLPARLRERSARLAGQGPRQGRRLAHDGLAHGGLLLEDDRRPARAVARRGRCRLLHGSFYRCRRLLRAVPSSFFAGRQLDCWRPLIDVNTPNRICMRSYVLCTKLLFDLSRRTYICVRFVFISTVLSPCMYRKRFFNKYV</sequence>
<dbReference type="Gramene" id="Zm00001eb377060_T001">
    <property type="protein sequence ID" value="Zm00001eb377060_P001"/>
    <property type="gene ID" value="Zm00001eb377060"/>
</dbReference>
<reference evidence="2" key="3">
    <citation type="submission" date="2021-05" db="UniProtKB">
        <authorList>
            <consortium name="EnsemblPlants"/>
        </authorList>
    </citation>
    <scope>IDENTIFICATION</scope>
    <source>
        <strain evidence="2">cv. B73</strain>
    </source>
</reference>
<gene>
    <name evidence="2" type="primary">LOC103638089</name>
</gene>
<organism evidence="2 3">
    <name type="scientific">Zea mays</name>
    <name type="common">Maize</name>
    <dbReference type="NCBI Taxonomy" id="4577"/>
    <lineage>
        <taxon>Eukaryota</taxon>
        <taxon>Viridiplantae</taxon>
        <taxon>Streptophyta</taxon>
        <taxon>Embryophyta</taxon>
        <taxon>Tracheophyta</taxon>
        <taxon>Spermatophyta</taxon>
        <taxon>Magnoliopsida</taxon>
        <taxon>Liliopsida</taxon>
        <taxon>Poales</taxon>
        <taxon>Poaceae</taxon>
        <taxon>PACMAD clade</taxon>
        <taxon>Panicoideae</taxon>
        <taxon>Andropogonodae</taxon>
        <taxon>Andropogoneae</taxon>
        <taxon>Tripsacinae</taxon>
        <taxon>Zea</taxon>
    </lineage>
</organism>